<evidence type="ECO:0000256" key="7">
    <source>
        <dbReference type="ARBA" id="ARBA00022771"/>
    </source>
</evidence>
<evidence type="ECO:0000256" key="5">
    <source>
        <dbReference type="ARBA" id="ARBA00022632"/>
    </source>
</evidence>
<keyword evidence="9" id="KW-0238">DNA-binding</keyword>
<dbReference type="OrthoDB" id="28055at10239"/>
<dbReference type="GO" id="GO:0008270">
    <property type="term" value="F:zinc ion binding"/>
    <property type="evidence" value="ECO:0007669"/>
    <property type="project" value="UniProtKB-KW"/>
</dbReference>
<evidence type="ECO:0000313" key="12">
    <source>
        <dbReference type="Proteomes" id="UP000208097"/>
    </source>
</evidence>
<evidence type="ECO:0000256" key="3">
    <source>
        <dbReference type="ARBA" id="ARBA00022463"/>
    </source>
</evidence>
<reference evidence="11 12" key="1">
    <citation type="journal article" date="2014" name="Virology">
        <title>Development of a virus detection and discovery pipeline using next generation sequencing.</title>
        <authorList>
            <person name="Ho T."/>
            <person name="Tzanetakis I.E."/>
        </authorList>
    </citation>
    <scope>NUCLEOTIDE SEQUENCE [LARGE SCALE GENOMIC DNA]</scope>
    <source>
        <strain evidence="11">EBCVC</strain>
    </source>
</reference>
<evidence type="ECO:0000256" key="4">
    <source>
        <dbReference type="ARBA" id="ARBA00022581"/>
    </source>
</evidence>
<evidence type="ECO:0000256" key="6">
    <source>
        <dbReference type="ARBA" id="ARBA00022723"/>
    </source>
</evidence>
<dbReference type="GeneID" id="26796208"/>
<protein>
    <recommendedName>
        <fullName evidence="2">RNA silencing suppressor</fullName>
    </recommendedName>
</protein>
<evidence type="ECO:0000313" key="11">
    <source>
        <dbReference type="EMBL" id="AIZ76630.1"/>
    </source>
</evidence>
<organism evidence="11 12">
    <name type="scientific">Elderberry carlavirus C</name>
    <dbReference type="NCBI Taxonomy" id="1569054"/>
    <lineage>
        <taxon>Viruses</taxon>
        <taxon>Riboviria</taxon>
        <taxon>Orthornavirae</taxon>
        <taxon>Kitrinoviricota</taxon>
        <taxon>Alsuviricetes</taxon>
        <taxon>Tymovirales</taxon>
        <taxon>Betaflexiviridae</taxon>
        <taxon>Quinvirinae</taxon>
        <taxon>Carlavirus</taxon>
        <taxon>Carlavirus gammasambuci</taxon>
        <taxon>Sambucus virus C</taxon>
    </lineage>
</organism>
<dbReference type="RefSeq" id="YP_009224945.1">
    <property type="nucleotide sequence ID" value="NC_029087.1"/>
</dbReference>
<dbReference type="GO" id="GO:0003677">
    <property type="term" value="F:DNA binding"/>
    <property type="evidence" value="ECO:0007669"/>
    <property type="project" value="UniProtKB-KW"/>
</dbReference>
<dbReference type="InterPro" id="IPR002568">
    <property type="entry name" value="Carla-bd"/>
</dbReference>
<keyword evidence="8" id="KW-0862">Zinc</keyword>
<dbReference type="GO" id="GO:0006355">
    <property type="term" value="P:regulation of DNA-templated transcription"/>
    <property type="evidence" value="ECO:0007669"/>
    <property type="project" value="InterPro"/>
</dbReference>
<dbReference type="Proteomes" id="UP000208097">
    <property type="component" value="Segment"/>
</dbReference>
<evidence type="ECO:0000256" key="1">
    <source>
        <dbReference type="ARBA" id="ARBA00006158"/>
    </source>
</evidence>
<keyword evidence="7" id="KW-0863">Zinc-finger</keyword>
<keyword evidence="10" id="KW-0899">Viral immunoevasion</keyword>
<dbReference type="KEGG" id="vg:26796208"/>
<evidence type="ECO:0000256" key="9">
    <source>
        <dbReference type="ARBA" id="ARBA00023125"/>
    </source>
</evidence>
<evidence type="ECO:0000256" key="10">
    <source>
        <dbReference type="ARBA" id="ARBA00023280"/>
    </source>
</evidence>
<evidence type="ECO:0000256" key="2">
    <source>
        <dbReference type="ARBA" id="ARBA00017202"/>
    </source>
</evidence>
<comment type="similarity">
    <text evidence="1">Belongs to the carlaviruses nucleic acid-binding protein family.</text>
</comment>
<dbReference type="GO" id="GO:0052170">
    <property type="term" value="P:symbiont-mediated suppression of host innate immune response"/>
    <property type="evidence" value="ECO:0007669"/>
    <property type="project" value="UniProtKB-KW"/>
</dbReference>
<keyword evidence="3" id="KW-0941">Suppressor of RNA silencing</keyword>
<keyword evidence="12" id="KW-1185">Reference proteome</keyword>
<keyword evidence="6" id="KW-0479">Metal-binding</keyword>
<proteinExistence type="inferred from homology"/>
<keyword evidence="4" id="KW-0945">Host-virus interaction</keyword>
<name>A0A0A7MB67_9VIRU</name>
<evidence type="ECO:0000256" key="8">
    <source>
        <dbReference type="ARBA" id="ARBA00022833"/>
    </source>
</evidence>
<sequence length="103" mass="11559">MGSDRLSTMYLVLWKLKNVGSIDLCVLILSLSKPPLTLGGGSSSYAKKRRAAKIGRCWRCFRVVPPPYHSKCDGRTCRPGISYRWEIALYISRGVTEVIPLEN</sequence>
<reference evidence="11 12" key="2">
    <citation type="journal article" date="2016" name="Virus Res.">
        <title>Evidence of sympatric speciation of elderberry carlaviruses.</title>
        <authorList>
            <person name="Ho T."/>
            <person name="Quito-Avila D."/>
            <person name="Keller K.E."/>
            <person name="Postman J.D."/>
            <person name="Martin R.R."/>
            <person name="Tzanetakis I.E."/>
        </authorList>
    </citation>
    <scope>NUCLEOTIDE SEQUENCE [LARGE SCALE GENOMIC DNA]</scope>
    <source>
        <strain evidence="11">EBCVC</strain>
    </source>
</reference>
<accession>A0A0A7MB67</accession>
<keyword evidence="5" id="KW-1090">Inhibition of host innate immune response by virus</keyword>
<dbReference type="Pfam" id="PF01623">
    <property type="entry name" value="Carla_C4"/>
    <property type="match status" value="1"/>
</dbReference>
<dbReference type="EMBL" id="KJ572562">
    <property type="protein sequence ID" value="AIZ76630.1"/>
    <property type="molecule type" value="Genomic_RNA"/>
</dbReference>